<reference evidence="1" key="2">
    <citation type="submission" date="2020-02" db="EMBL/GenBank/DDBJ databases">
        <authorList>
            <person name="Gilchrist C.L.M."/>
            <person name="Chooi Y.-H."/>
        </authorList>
    </citation>
    <scope>NUCLEOTIDE SEQUENCE</scope>
    <source>
        <strain evidence="1">MST-FP2251</strain>
    </source>
</reference>
<reference evidence="1" key="1">
    <citation type="journal article" date="2019" name="Beilstein J. Org. Chem.">
        <title>Nanangenines: drimane sesquiterpenoids as the dominant metabolite cohort of a novel Australian fungus, Aspergillus nanangensis.</title>
        <authorList>
            <person name="Lacey H.J."/>
            <person name="Gilchrist C.L.M."/>
            <person name="Crombie A."/>
            <person name="Kalaitzis J.A."/>
            <person name="Vuong D."/>
            <person name="Rutledge P.J."/>
            <person name="Turner P."/>
            <person name="Pitt J.I."/>
            <person name="Lacey E."/>
            <person name="Chooi Y.H."/>
            <person name="Piggott A.M."/>
        </authorList>
    </citation>
    <scope>NUCLEOTIDE SEQUENCE</scope>
    <source>
        <strain evidence="1">MST-FP2251</strain>
    </source>
</reference>
<proteinExistence type="predicted"/>
<sequence>MAQASTPVTSSRSYPIALSNVARFSAIDEMIQSIENKRTQFYDGDNSVQYIGITHIVPSDFENFDRMREEERILRSNKCTYFGEESTLIVKIHGRHIT</sequence>
<dbReference type="AlphaFoldDB" id="A0AAD4CLC9"/>
<keyword evidence="2" id="KW-1185">Reference proteome</keyword>
<dbReference type="Proteomes" id="UP001194746">
    <property type="component" value="Unassembled WGS sequence"/>
</dbReference>
<accession>A0AAD4CLC9</accession>
<name>A0AAD4CLC9_ASPNN</name>
<dbReference type="EMBL" id="VCAU01000057">
    <property type="protein sequence ID" value="KAF9887717.1"/>
    <property type="molecule type" value="Genomic_DNA"/>
</dbReference>
<organism evidence="1 2">
    <name type="scientific">Aspergillus nanangensis</name>
    <dbReference type="NCBI Taxonomy" id="2582783"/>
    <lineage>
        <taxon>Eukaryota</taxon>
        <taxon>Fungi</taxon>
        <taxon>Dikarya</taxon>
        <taxon>Ascomycota</taxon>
        <taxon>Pezizomycotina</taxon>
        <taxon>Eurotiomycetes</taxon>
        <taxon>Eurotiomycetidae</taxon>
        <taxon>Eurotiales</taxon>
        <taxon>Aspergillaceae</taxon>
        <taxon>Aspergillus</taxon>
        <taxon>Aspergillus subgen. Circumdati</taxon>
    </lineage>
</organism>
<comment type="caution">
    <text evidence="1">The sequence shown here is derived from an EMBL/GenBank/DDBJ whole genome shotgun (WGS) entry which is preliminary data.</text>
</comment>
<evidence type="ECO:0000313" key="1">
    <source>
        <dbReference type="EMBL" id="KAF9887717.1"/>
    </source>
</evidence>
<gene>
    <name evidence="1" type="ORF">FE257_009670</name>
</gene>
<protein>
    <submittedName>
        <fullName evidence="1">Uncharacterized protein</fullName>
    </submittedName>
</protein>
<evidence type="ECO:0000313" key="2">
    <source>
        <dbReference type="Proteomes" id="UP001194746"/>
    </source>
</evidence>